<dbReference type="RefSeq" id="WP_002302001.1">
    <property type="nucleotide sequence ID" value="NZ_RBCK01000003.1"/>
</dbReference>
<evidence type="ECO:0000313" key="3">
    <source>
        <dbReference type="Proteomes" id="UP000280509"/>
    </source>
</evidence>
<dbReference type="EMBL" id="RBCK01000003">
    <property type="protein sequence ID" value="RKN71330.1"/>
    <property type="molecule type" value="Genomic_DNA"/>
</dbReference>
<sequence>MVLTIQDSKALIGNIKDFWHYRVGHYRIICRIEDEGLIIVAVNGGHRKDVYKK</sequence>
<protein>
    <submittedName>
        <fullName evidence="2">Type II toxin-antitoxin system mRNA interferase toxin, RelE/StbE family</fullName>
    </submittedName>
</protein>
<dbReference type="Pfam" id="PF05016">
    <property type="entry name" value="ParE_toxin"/>
    <property type="match status" value="1"/>
</dbReference>
<gene>
    <name evidence="2" type="ORF">D7D54_08475</name>
</gene>
<dbReference type="InterPro" id="IPR035093">
    <property type="entry name" value="RelE/ParE_toxin_dom_sf"/>
</dbReference>
<dbReference type="NCBIfam" id="TIGR02385">
    <property type="entry name" value="RelE_StbE"/>
    <property type="match status" value="1"/>
</dbReference>
<dbReference type="Gene3D" id="3.30.2310.20">
    <property type="entry name" value="RelE-like"/>
    <property type="match status" value="1"/>
</dbReference>
<keyword evidence="3" id="KW-1185">Reference proteome</keyword>
<dbReference type="AlphaFoldDB" id="A0A3B0BF39"/>
<keyword evidence="1" id="KW-1277">Toxin-antitoxin system</keyword>
<evidence type="ECO:0000313" key="2">
    <source>
        <dbReference type="EMBL" id="RKN71330.1"/>
    </source>
</evidence>
<evidence type="ECO:0000256" key="1">
    <source>
        <dbReference type="ARBA" id="ARBA00022649"/>
    </source>
</evidence>
<name>A0A3B0BF39_9STRE</name>
<proteinExistence type="predicted"/>
<accession>A0A3B0BF39</accession>
<comment type="caution">
    <text evidence="2">The sequence shown here is derived from an EMBL/GenBank/DDBJ whole genome shotgun (WGS) entry which is preliminary data.</text>
</comment>
<dbReference type="SUPFAM" id="SSF143011">
    <property type="entry name" value="RelE-like"/>
    <property type="match status" value="1"/>
</dbReference>
<dbReference type="Proteomes" id="UP000280509">
    <property type="component" value="Unassembled WGS sequence"/>
</dbReference>
<organism evidence="2 3">
    <name type="scientific">Streptococcus chosunensis</name>
    <dbReference type="NCBI Taxonomy" id="2707003"/>
    <lineage>
        <taxon>Bacteria</taxon>
        <taxon>Bacillati</taxon>
        <taxon>Bacillota</taxon>
        <taxon>Bacilli</taxon>
        <taxon>Lactobacillales</taxon>
        <taxon>Streptococcaceae</taxon>
        <taxon>Streptococcus</taxon>
        <taxon>Streptococcus mitis group</taxon>
    </lineage>
</organism>
<dbReference type="InterPro" id="IPR007712">
    <property type="entry name" value="RelE/ParE_toxin"/>
</dbReference>
<reference evidence="2 3" key="1">
    <citation type="submission" date="2018-09" db="EMBL/GenBank/DDBJ databases">
        <title>Draft genome sequence of Streptococcus sp. KCOM 1699 (=ChDC B353).</title>
        <authorList>
            <person name="Kook J.-K."/>
            <person name="Park S.-N."/>
            <person name="Lim Y.K."/>
        </authorList>
    </citation>
    <scope>NUCLEOTIDE SEQUENCE [LARGE SCALE GENOMIC DNA]</scope>
    <source>
        <strain evidence="2 3">ChDC B353</strain>
    </source>
</reference>